<gene>
    <name evidence="6" type="primary">recF</name>
    <name evidence="8" type="ORF">JCM17846_03270</name>
</gene>
<dbReference type="InterPro" id="IPR018078">
    <property type="entry name" value="DNA-binding_RecF_CS"/>
</dbReference>
<dbReference type="GO" id="GO:0006260">
    <property type="term" value="P:DNA replication"/>
    <property type="evidence" value="ECO:0007669"/>
    <property type="project" value="UniProtKB-UniRule"/>
</dbReference>
<keyword evidence="4 6" id="KW-0067">ATP-binding</keyword>
<sequence length="280" mass="30303">MVRIDGETVSGSGHLARILSVLWLTPAMDRLFVEAGSGRRRFLDRIVLALHGDHSRQVNAYERAMRERNRLLSERGPGFDHAWLSALETRMAEHGVAIAAARLETLDDLGQRLKAIPKGPFPLPLISLQGYIEDQLAISSALEAEEAFKSHLAAMRRRDAAAGRTGDGPHRSDLIVVHQEKAMPAHLCSTGEQKGLLISIILAHADMTADQTGHTPILLLDEVAAHLDEDRRAALFERLLALGGQAFMTGTDAALFAALGGRADIFHIGDGQVRLGSGAP</sequence>
<evidence type="ECO:0000313" key="8">
    <source>
        <dbReference type="EMBL" id="GER02645.1"/>
    </source>
</evidence>
<dbReference type="InterPro" id="IPR001238">
    <property type="entry name" value="DNA-binding_RecF"/>
</dbReference>
<keyword evidence="2 6" id="KW-0235">DNA replication</keyword>
<dbReference type="AlphaFoldDB" id="A0A5A7N4J1"/>
<keyword evidence="6 7" id="KW-0742">SOS response</keyword>
<dbReference type="GO" id="GO:0005737">
    <property type="term" value="C:cytoplasm"/>
    <property type="evidence" value="ECO:0007669"/>
    <property type="project" value="UniProtKB-SubCell"/>
</dbReference>
<comment type="similarity">
    <text evidence="6 7">Belongs to the RecF family.</text>
</comment>
<evidence type="ECO:0000256" key="3">
    <source>
        <dbReference type="ARBA" id="ARBA00022741"/>
    </source>
</evidence>
<accession>A0A5A7N4J1</accession>
<dbReference type="PROSITE" id="PS00618">
    <property type="entry name" value="RECF_2"/>
    <property type="match status" value="1"/>
</dbReference>
<evidence type="ECO:0000256" key="5">
    <source>
        <dbReference type="ARBA" id="ARBA00023125"/>
    </source>
</evidence>
<keyword evidence="9" id="KW-1185">Reference proteome</keyword>
<evidence type="ECO:0000256" key="2">
    <source>
        <dbReference type="ARBA" id="ARBA00022705"/>
    </source>
</evidence>
<dbReference type="NCBIfam" id="TIGR00611">
    <property type="entry name" value="recf"/>
    <property type="match status" value="1"/>
</dbReference>
<dbReference type="PANTHER" id="PTHR32182:SF0">
    <property type="entry name" value="DNA REPLICATION AND REPAIR PROTEIN RECF"/>
    <property type="match status" value="1"/>
</dbReference>
<dbReference type="InterPro" id="IPR042174">
    <property type="entry name" value="RecF_2"/>
</dbReference>
<dbReference type="InterPro" id="IPR027417">
    <property type="entry name" value="P-loop_NTPase"/>
</dbReference>
<dbReference type="SUPFAM" id="SSF52540">
    <property type="entry name" value="P-loop containing nucleoside triphosphate hydrolases"/>
    <property type="match status" value="1"/>
</dbReference>
<name>A0A5A7N4J1_9PROT</name>
<dbReference type="PROSITE" id="PS00617">
    <property type="entry name" value="RECF_1"/>
    <property type="match status" value="1"/>
</dbReference>
<evidence type="ECO:0000256" key="1">
    <source>
        <dbReference type="ARBA" id="ARBA00022490"/>
    </source>
</evidence>
<keyword evidence="5 6" id="KW-0238">DNA-binding</keyword>
<comment type="subcellular location">
    <subcellularLocation>
        <location evidence="6 7">Cytoplasm</location>
    </subcellularLocation>
</comment>
<protein>
    <recommendedName>
        <fullName evidence="6 7">DNA replication and repair protein RecF</fullName>
    </recommendedName>
</protein>
<dbReference type="EMBL" id="BKCN01000001">
    <property type="protein sequence ID" value="GER02645.1"/>
    <property type="molecule type" value="Genomic_DNA"/>
</dbReference>
<evidence type="ECO:0000256" key="7">
    <source>
        <dbReference type="RuleBase" id="RU000578"/>
    </source>
</evidence>
<dbReference type="Proteomes" id="UP000324996">
    <property type="component" value="Unassembled WGS sequence"/>
</dbReference>
<dbReference type="HAMAP" id="MF_00365">
    <property type="entry name" value="RecF"/>
    <property type="match status" value="1"/>
</dbReference>
<keyword evidence="6 7" id="KW-0227">DNA damage</keyword>
<dbReference type="PANTHER" id="PTHR32182">
    <property type="entry name" value="DNA REPLICATION AND REPAIR PROTEIN RECF"/>
    <property type="match status" value="1"/>
</dbReference>
<organism evidence="8 9">
    <name type="scientific">Iodidimonas nitroreducens</name>
    <dbReference type="NCBI Taxonomy" id="1236968"/>
    <lineage>
        <taxon>Bacteria</taxon>
        <taxon>Pseudomonadati</taxon>
        <taxon>Pseudomonadota</taxon>
        <taxon>Alphaproteobacteria</taxon>
        <taxon>Iodidimonadales</taxon>
        <taxon>Iodidimonadaceae</taxon>
        <taxon>Iodidimonas</taxon>
    </lineage>
</organism>
<evidence type="ECO:0000313" key="9">
    <source>
        <dbReference type="Proteomes" id="UP000324996"/>
    </source>
</evidence>
<dbReference type="GO" id="GO:0000731">
    <property type="term" value="P:DNA synthesis involved in DNA repair"/>
    <property type="evidence" value="ECO:0007669"/>
    <property type="project" value="TreeGrafter"/>
</dbReference>
<comment type="caution">
    <text evidence="8">The sequence shown here is derived from an EMBL/GenBank/DDBJ whole genome shotgun (WGS) entry which is preliminary data.</text>
</comment>
<keyword evidence="1 6" id="KW-0963">Cytoplasm</keyword>
<proteinExistence type="inferred from homology"/>
<dbReference type="GO" id="GO:0003697">
    <property type="term" value="F:single-stranded DNA binding"/>
    <property type="evidence" value="ECO:0007669"/>
    <property type="project" value="UniProtKB-UniRule"/>
</dbReference>
<dbReference type="GO" id="GO:0005524">
    <property type="term" value="F:ATP binding"/>
    <property type="evidence" value="ECO:0007669"/>
    <property type="project" value="UniProtKB-UniRule"/>
</dbReference>
<comment type="caution">
    <text evidence="6">Lacks conserved residue(s) required for the propagation of feature annotation.</text>
</comment>
<reference evidence="8 9" key="1">
    <citation type="submission" date="2019-09" db="EMBL/GenBank/DDBJ databases">
        <title>NBRP : Genome information of microbial organism related human and environment.</title>
        <authorList>
            <person name="Hattori M."/>
            <person name="Oshima K."/>
            <person name="Inaba H."/>
            <person name="Suda W."/>
            <person name="Sakamoto M."/>
            <person name="Iino T."/>
            <person name="Kitahara M."/>
            <person name="Oshida Y."/>
            <person name="Iida T."/>
            <person name="Kudo T."/>
            <person name="Itoh T."/>
            <person name="Ohkuma M."/>
        </authorList>
    </citation>
    <scope>NUCLEOTIDE SEQUENCE [LARGE SCALE GENOMIC DNA]</scope>
    <source>
        <strain evidence="8 9">Q-1</strain>
    </source>
</reference>
<dbReference type="GO" id="GO:0009432">
    <property type="term" value="P:SOS response"/>
    <property type="evidence" value="ECO:0007669"/>
    <property type="project" value="UniProtKB-UniRule"/>
</dbReference>
<dbReference type="GO" id="GO:0006302">
    <property type="term" value="P:double-strand break repair"/>
    <property type="evidence" value="ECO:0007669"/>
    <property type="project" value="TreeGrafter"/>
</dbReference>
<dbReference type="Gene3D" id="1.20.1050.90">
    <property type="entry name" value="RecF/RecN/SMC, N-terminal domain"/>
    <property type="match status" value="1"/>
</dbReference>
<evidence type="ECO:0000256" key="4">
    <source>
        <dbReference type="ARBA" id="ARBA00022840"/>
    </source>
</evidence>
<comment type="function">
    <text evidence="6 7">The RecF protein is involved in DNA metabolism; it is required for DNA replication and normal SOS inducibility. RecF binds preferentially to single-stranded, linear DNA. It also seems to bind ATP.</text>
</comment>
<keyword evidence="3 6" id="KW-0547">Nucleotide-binding</keyword>
<evidence type="ECO:0000256" key="6">
    <source>
        <dbReference type="HAMAP-Rule" id="MF_00365"/>
    </source>
</evidence>
<keyword evidence="6 7" id="KW-0234">DNA repair</keyword>